<evidence type="ECO:0000256" key="2">
    <source>
        <dbReference type="ARBA" id="ARBA00022448"/>
    </source>
</evidence>
<keyword evidence="2" id="KW-0813">Transport</keyword>
<feature type="non-terminal residue" evidence="7">
    <location>
        <position position="1"/>
    </location>
</feature>
<protein>
    <submittedName>
        <fullName evidence="7">Uncharacterized protein</fullName>
    </submittedName>
</protein>
<keyword evidence="3 6" id="KW-0812">Transmembrane</keyword>
<keyword evidence="8" id="KW-1185">Reference proteome</keyword>
<dbReference type="GO" id="GO:0022857">
    <property type="term" value="F:transmembrane transporter activity"/>
    <property type="evidence" value="ECO:0007669"/>
    <property type="project" value="UniProtKB-ARBA"/>
</dbReference>
<evidence type="ECO:0000256" key="6">
    <source>
        <dbReference type="SAM" id="Phobius"/>
    </source>
</evidence>
<dbReference type="RefSeq" id="XP_007751305.1">
    <property type="nucleotide sequence ID" value="XM_007753115.1"/>
</dbReference>
<keyword evidence="4 6" id="KW-1133">Transmembrane helix</keyword>
<gene>
    <name evidence="7" type="ORF">A1O5_12546</name>
</gene>
<dbReference type="PANTHER" id="PTHR45649">
    <property type="entry name" value="AMINO-ACID PERMEASE BAT1"/>
    <property type="match status" value="1"/>
</dbReference>
<comment type="caution">
    <text evidence="7">The sequence shown here is derived from an EMBL/GenBank/DDBJ whole genome shotgun (WGS) entry which is preliminary data.</text>
</comment>
<feature type="transmembrane region" description="Helical" evidence="6">
    <location>
        <begin position="6"/>
        <end position="30"/>
    </location>
</feature>
<evidence type="ECO:0000256" key="3">
    <source>
        <dbReference type="ARBA" id="ARBA00022692"/>
    </source>
</evidence>
<evidence type="ECO:0000256" key="5">
    <source>
        <dbReference type="ARBA" id="ARBA00023136"/>
    </source>
</evidence>
<dbReference type="STRING" id="1182543.W9WCM7"/>
<dbReference type="OrthoDB" id="2417308at2759"/>
<evidence type="ECO:0000256" key="4">
    <source>
        <dbReference type="ARBA" id="ARBA00022989"/>
    </source>
</evidence>
<reference evidence="7 8" key="1">
    <citation type="submission" date="2013-03" db="EMBL/GenBank/DDBJ databases">
        <title>The Genome Sequence of Cladophialophora psammophila CBS 110553.</title>
        <authorList>
            <consortium name="The Broad Institute Genomics Platform"/>
            <person name="Cuomo C."/>
            <person name="de Hoog S."/>
            <person name="Gorbushina A."/>
            <person name="Walker B."/>
            <person name="Young S.K."/>
            <person name="Zeng Q."/>
            <person name="Gargeya S."/>
            <person name="Fitzgerald M."/>
            <person name="Haas B."/>
            <person name="Abouelleil A."/>
            <person name="Allen A.W."/>
            <person name="Alvarado L."/>
            <person name="Arachchi H.M."/>
            <person name="Berlin A.M."/>
            <person name="Chapman S.B."/>
            <person name="Gainer-Dewar J."/>
            <person name="Goldberg J."/>
            <person name="Griggs A."/>
            <person name="Gujja S."/>
            <person name="Hansen M."/>
            <person name="Howarth C."/>
            <person name="Imamovic A."/>
            <person name="Ireland A."/>
            <person name="Larimer J."/>
            <person name="McCowan C."/>
            <person name="Murphy C."/>
            <person name="Pearson M."/>
            <person name="Poon T.W."/>
            <person name="Priest M."/>
            <person name="Roberts A."/>
            <person name="Saif S."/>
            <person name="Shea T."/>
            <person name="Sisk P."/>
            <person name="Sykes S."/>
            <person name="Wortman J."/>
            <person name="Nusbaum C."/>
            <person name="Birren B."/>
        </authorList>
    </citation>
    <scope>NUCLEOTIDE SEQUENCE [LARGE SCALE GENOMIC DNA]</scope>
    <source>
        <strain evidence="7 8">CBS 110553</strain>
    </source>
</reference>
<dbReference type="GeneID" id="19197232"/>
<comment type="subcellular location">
    <subcellularLocation>
        <location evidence="1">Membrane</location>
        <topology evidence="1">Multi-pass membrane protein</topology>
    </subcellularLocation>
</comment>
<feature type="non-terminal residue" evidence="7">
    <location>
        <position position="150"/>
    </location>
</feature>
<dbReference type="HOGENOM" id="CLU_1744862_0_0_1"/>
<evidence type="ECO:0000313" key="7">
    <source>
        <dbReference type="EMBL" id="EXJ56279.1"/>
    </source>
</evidence>
<evidence type="ECO:0000256" key="1">
    <source>
        <dbReference type="ARBA" id="ARBA00004141"/>
    </source>
</evidence>
<feature type="transmembrane region" description="Helical" evidence="6">
    <location>
        <begin position="93"/>
        <end position="115"/>
    </location>
</feature>
<dbReference type="eggNOG" id="KOG1289">
    <property type="taxonomic scope" value="Eukaryota"/>
</dbReference>
<accession>W9WCM7</accession>
<organism evidence="7 8">
    <name type="scientific">Cladophialophora psammophila CBS 110553</name>
    <dbReference type="NCBI Taxonomy" id="1182543"/>
    <lineage>
        <taxon>Eukaryota</taxon>
        <taxon>Fungi</taxon>
        <taxon>Dikarya</taxon>
        <taxon>Ascomycota</taxon>
        <taxon>Pezizomycotina</taxon>
        <taxon>Eurotiomycetes</taxon>
        <taxon>Chaetothyriomycetidae</taxon>
        <taxon>Chaetothyriales</taxon>
        <taxon>Herpotrichiellaceae</taxon>
        <taxon>Cladophialophora</taxon>
    </lineage>
</organism>
<dbReference type="PANTHER" id="PTHR45649:SF11">
    <property type="entry name" value="TRANSPORTER, PUTATIVE (EUROFUNG)-RELATED"/>
    <property type="match status" value="1"/>
</dbReference>
<proteinExistence type="predicted"/>
<feature type="transmembrane region" description="Helical" evidence="6">
    <location>
        <begin position="64"/>
        <end position="87"/>
    </location>
</feature>
<dbReference type="Proteomes" id="UP000019471">
    <property type="component" value="Unassembled WGS sequence"/>
</dbReference>
<evidence type="ECO:0000313" key="8">
    <source>
        <dbReference type="Proteomes" id="UP000019471"/>
    </source>
</evidence>
<dbReference type="EMBL" id="AMGX01000035">
    <property type="protein sequence ID" value="EXJ56279.1"/>
    <property type="molecule type" value="Genomic_DNA"/>
</dbReference>
<dbReference type="GO" id="GO:0016020">
    <property type="term" value="C:membrane"/>
    <property type="evidence" value="ECO:0007669"/>
    <property type="project" value="UniProtKB-SubCell"/>
</dbReference>
<keyword evidence="5 6" id="KW-0472">Membrane</keyword>
<name>W9WCM7_9EURO</name>
<sequence>PLRATVLSIVFVWIYGLLFIASTTAFNSIVTSANITYSIPQGILLFRGRSILPTPALNLGHFELFCNIFSPIAVTAIVIFNCFPTFIPTEVSTMNWSSVVLVGLFGAIVALWLAIGRKTFRGPNVDIDIISAAGKPVLEEGTRLSGEVTR</sequence>
<dbReference type="AlphaFoldDB" id="W9WCM7"/>